<protein>
    <submittedName>
        <fullName evidence="1">Uncharacterized protein</fullName>
    </submittedName>
</protein>
<comment type="caution">
    <text evidence="1">The sequence shown here is derived from an EMBL/GenBank/DDBJ whole genome shotgun (WGS) entry which is preliminary data.</text>
</comment>
<proteinExistence type="predicted"/>
<reference evidence="1" key="1">
    <citation type="journal article" date="2014" name="Front. Microbiol.">
        <title>High frequency of phylogenetically diverse reductive dehalogenase-homologous genes in deep subseafloor sedimentary metagenomes.</title>
        <authorList>
            <person name="Kawai M."/>
            <person name="Futagami T."/>
            <person name="Toyoda A."/>
            <person name="Takaki Y."/>
            <person name="Nishi S."/>
            <person name="Hori S."/>
            <person name="Arai W."/>
            <person name="Tsubouchi T."/>
            <person name="Morono Y."/>
            <person name="Uchiyama I."/>
            <person name="Ito T."/>
            <person name="Fujiyama A."/>
            <person name="Inagaki F."/>
            <person name="Takami H."/>
        </authorList>
    </citation>
    <scope>NUCLEOTIDE SEQUENCE</scope>
    <source>
        <strain evidence="1">Expedition CK06-06</strain>
    </source>
</reference>
<organism evidence="1">
    <name type="scientific">marine sediment metagenome</name>
    <dbReference type="NCBI Taxonomy" id="412755"/>
    <lineage>
        <taxon>unclassified sequences</taxon>
        <taxon>metagenomes</taxon>
        <taxon>ecological metagenomes</taxon>
    </lineage>
</organism>
<dbReference type="EMBL" id="BARV01024723">
    <property type="protein sequence ID" value="GAI36389.1"/>
    <property type="molecule type" value="Genomic_DNA"/>
</dbReference>
<sequence length="31" mass="3410">RDYLASHLGSLPFPLVAAGLSYFFHYLPEAG</sequence>
<evidence type="ECO:0000313" key="1">
    <source>
        <dbReference type="EMBL" id="GAI36389.1"/>
    </source>
</evidence>
<dbReference type="AlphaFoldDB" id="X1PZK9"/>
<name>X1PZK9_9ZZZZ</name>
<feature type="non-terminal residue" evidence="1">
    <location>
        <position position="1"/>
    </location>
</feature>
<gene>
    <name evidence="1" type="ORF">S06H3_40301</name>
</gene>
<accession>X1PZK9</accession>